<proteinExistence type="predicted"/>
<evidence type="ECO:0000313" key="2">
    <source>
        <dbReference type="EMBL" id="GGN44898.1"/>
    </source>
</evidence>
<accession>A0ABQ2JDL9</accession>
<evidence type="ECO:0000313" key="3">
    <source>
        <dbReference type="Proteomes" id="UP000600080"/>
    </source>
</evidence>
<comment type="caution">
    <text evidence="2">The sequence shown here is derived from an EMBL/GenBank/DDBJ whole genome shotgun (WGS) entry which is preliminary data.</text>
</comment>
<keyword evidence="3" id="KW-1185">Reference proteome</keyword>
<feature type="domain" description="FhaA N-terminal" evidence="1">
    <location>
        <begin position="1"/>
        <end position="54"/>
    </location>
</feature>
<organism evidence="2 3">
    <name type="scientific">Streptomyces kronopolitis</name>
    <dbReference type="NCBI Taxonomy" id="1612435"/>
    <lineage>
        <taxon>Bacteria</taxon>
        <taxon>Bacillati</taxon>
        <taxon>Actinomycetota</taxon>
        <taxon>Actinomycetes</taxon>
        <taxon>Kitasatosporales</taxon>
        <taxon>Streptomycetaceae</taxon>
        <taxon>Streptomyces</taxon>
    </lineage>
</organism>
<evidence type="ECO:0000259" key="1">
    <source>
        <dbReference type="Pfam" id="PF12401"/>
    </source>
</evidence>
<reference evidence="3" key="1">
    <citation type="journal article" date="2019" name="Int. J. Syst. Evol. Microbiol.">
        <title>The Global Catalogue of Microorganisms (GCM) 10K type strain sequencing project: providing services to taxonomists for standard genome sequencing and annotation.</title>
        <authorList>
            <consortium name="The Broad Institute Genomics Platform"/>
            <consortium name="The Broad Institute Genome Sequencing Center for Infectious Disease"/>
            <person name="Wu L."/>
            <person name="Ma J."/>
        </authorList>
    </citation>
    <scope>NUCLEOTIDE SEQUENCE [LARGE SCALE GENOMIC DNA]</scope>
    <source>
        <strain evidence="3">CGMCC 4.7323</strain>
    </source>
</reference>
<protein>
    <recommendedName>
        <fullName evidence="1">FhaA N-terminal domain-containing protein</fullName>
    </recommendedName>
</protein>
<dbReference type="Gene3D" id="3.30.2320.60">
    <property type="entry name" value="FhaA, phosphopeptide-binding domain (DUF3662)"/>
    <property type="match status" value="1"/>
</dbReference>
<name>A0ABQ2JDL9_9ACTN</name>
<dbReference type="EMBL" id="BMND01000009">
    <property type="protein sequence ID" value="GGN44898.1"/>
    <property type="molecule type" value="Genomic_DNA"/>
</dbReference>
<sequence>MVPNVYLVRLAPGVSVSLDVHTVALSQELTDVLALHGAECAYEWAGPLTVRVTSTGTPVDAGYHIVSEASPNSPTAPFTELATTA</sequence>
<dbReference type="Pfam" id="PF12401">
    <property type="entry name" value="FhaA_N"/>
    <property type="match status" value="1"/>
</dbReference>
<dbReference type="Proteomes" id="UP000600080">
    <property type="component" value="Unassembled WGS sequence"/>
</dbReference>
<dbReference type="InterPro" id="IPR042287">
    <property type="entry name" value="FhaA_N_sf"/>
</dbReference>
<gene>
    <name evidence="2" type="ORF">GCM10012285_28000</name>
</gene>
<dbReference type="InterPro" id="IPR022128">
    <property type="entry name" value="FhaA_N"/>
</dbReference>